<keyword evidence="2" id="KW-0946">Virion</keyword>
<accession>A0A286SER5</accession>
<dbReference type="GO" id="GO:0019028">
    <property type="term" value="C:viral capsid"/>
    <property type="evidence" value="ECO:0007669"/>
    <property type="project" value="UniProtKB-KW"/>
</dbReference>
<evidence type="ECO:0000256" key="1">
    <source>
        <dbReference type="SAM" id="MobiDB-lite"/>
    </source>
</evidence>
<name>A0A286SER5_9VIRU</name>
<dbReference type="EMBL" id="KX914903">
    <property type="protein sequence ID" value="ASZ83555.1"/>
    <property type="molecule type" value="Genomic_RNA"/>
</dbReference>
<protein>
    <submittedName>
        <fullName evidence="2">Putative coat protein</fullName>
    </submittedName>
</protein>
<sequence>MSGNANTQVQPVSDGAAGHAPAPASVPQRRPLRRQNATNLGPVPRPPVTYTKGTGVSSLLADMDAYNASKVYNNLNSEYIPSFLALKGAIYLATQRLANHDRLLKDTGRTHPLMDEAYLSFVFIYHIIRCRRDILQWSPELSTLLSDLEATYPPNRIHVPGYAVPFLMSITTTESPYDWQALICPRLPDISEATGANLFRPGNGVCAIFPSPIVVLDQILQFTSQRRDTPNITSFEPYTRTFGSDVNDNTSFGRWITSTVHYRLPHSSSPRLDHQFYWNVAVDPASQAPGNNNYNFAIFDIPTRYTRDAAHTRAPSWAEYMGIQQYNPANVANTRYLNWPLQYSSEVAFQCQYIHGSRTLADISTTGLGASSVIMRYLPNPIPAPEIDPNSEARRAAQRITNLPANGTSRDPNLEQIAVQHAALCQVNVSFNGFVVLSDAVLRQGPYWEMAECERLPQFDAAMYMFTNLSQTISSVRI</sequence>
<evidence type="ECO:0000313" key="2">
    <source>
        <dbReference type="EMBL" id="ASZ83555.1"/>
    </source>
</evidence>
<proteinExistence type="predicted"/>
<feature type="compositionally biased region" description="Polar residues" evidence="1">
    <location>
        <begin position="1"/>
        <end position="11"/>
    </location>
</feature>
<organism evidence="2">
    <name type="scientific">Rhizoctonia solani partitivirus virus 4</name>
    <dbReference type="NCBI Taxonomy" id="2034994"/>
    <lineage>
        <taxon>Viruses</taxon>
        <taxon>Riboviria</taxon>
        <taxon>Orthornavirae</taxon>
        <taxon>Pisuviricota</taxon>
        <taxon>Duplopiviricetes</taxon>
        <taxon>Durnavirales</taxon>
        <taxon>Partitiviridae</taxon>
    </lineage>
</organism>
<keyword evidence="2" id="KW-0167">Capsid protein</keyword>
<feature type="region of interest" description="Disordered" evidence="1">
    <location>
        <begin position="1"/>
        <end position="49"/>
    </location>
</feature>
<reference evidence="2" key="1">
    <citation type="submission" date="2016-09" db="EMBL/GenBank/DDBJ databases">
        <title>Two hypovirulence-associated alphapartitiviruses co-infecting a single isolate of the plant pathogenic fungus Rhizoctonia solani.</title>
        <authorList>
            <person name="Lyu R."/>
            <person name="Jiang D."/>
            <person name="Xie J."/>
        </authorList>
    </citation>
    <scope>NUCLEOTIDE SEQUENCE</scope>
    <source>
        <strain evidence="2">4-HG81</strain>
    </source>
</reference>